<organism evidence="2 3">
    <name type="scientific">Streptococcus ruminantium</name>
    <dbReference type="NCBI Taxonomy" id="1917441"/>
    <lineage>
        <taxon>Bacteria</taxon>
        <taxon>Bacillati</taxon>
        <taxon>Bacillota</taxon>
        <taxon>Bacilli</taxon>
        <taxon>Lactobacillales</taxon>
        <taxon>Streptococcaceae</taxon>
        <taxon>Streptococcus</taxon>
    </lineage>
</organism>
<reference evidence="2 3" key="1">
    <citation type="journal article" date="2018" name="Genome Biol. Evol.">
        <title>Complete Genome Sequence of Streptococcus ruminantium sp. nov. GUT-187T (=DSM 104980T =JCM 31869T), the Type Strain of S. ruminantium, and Comparison with Genome Sequences of Streptococcus suis Strains.</title>
        <authorList>
            <person name="Tohya M."/>
            <person name="Sekizaki T."/>
            <person name="Miyoshi-Akiyama T."/>
        </authorList>
    </citation>
    <scope>NUCLEOTIDE SEQUENCE [LARGE SCALE GENOMIC DNA]</scope>
    <source>
        <strain evidence="2 3">GUT187T</strain>
    </source>
</reference>
<dbReference type="NCBIfam" id="NF047422">
    <property type="entry name" value="YfmF_fam"/>
    <property type="match status" value="1"/>
</dbReference>
<dbReference type="InterPro" id="IPR007863">
    <property type="entry name" value="Peptidase_M16_C"/>
</dbReference>
<gene>
    <name evidence="2" type="ORF">SR187_10070</name>
</gene>
<dbReference type="PANTHER" id="PTHR11851:SF186">
    <property type="entry name" value="INACTIVE METALLOPROTEASE YMFF-RELATED"/>
    <property type="match status" value="1"/>
</dbReference>
<dbReference type="EMBL" id="AP018400">
    <property type="protein sequence ID" value="BBA93614.1"/>
    <property type="molecule type" value="Genomic_DNA"/>
</dbReference>
<dbReference type="Proteomes" id="UP000269331">
    <property type="component" value="Chromosome"/>
</dbReference>
<dbReference type="GO" id="GO:0046872">
    <property type="term" value="F:metal ion binding"/>
    <property type="evidence" value="ECO:0007669"/>
    <property type="project" value="InterPro"/>
</dbReference>
<protein>
    <submittedName>
        <fullName evidence="2">Insulinase family protein</fullName>
    </submittedName>
</protein>
<evidence type="ECO:0000259" key="1">
    <source>
        <dbReference type="Pfam" id="PF05193"/>
    </source>
</evidence>
<dbReference type="AlphaFoldDB" id="A0A2Z5TTT9"/>
<dbReference type="PANTHER" id="PTHR11851">
    <property type="entry name" value="METALLOPROTEASE"/>
    <property type="match status" value="1"/>
</dbReference>
<dbReference type="KEGG" id="srq:SR187_10070"/>
<dbReference type="InterPro" id="IPR050361">
    <property type="entry name" value="MPP/UQCRC_Complex"/>
</dbReference>
<dbReference type="SUPFAM" id="SSF63411">
    <property type="entry name" value="LuxS/MPP-like metallohydrolase"/>
    <property type="match status" value="2"/>
</dbReference>
<evidence type="ECO:0000313" key="3">
    <source>
        <dbReference type="Proteomes" id="UP000269331"/>
    </source>
</evidence>
<accession>A0A2Z5TTT9</accession>
<name>A0A2Z5TTT9_9STRE</name>
<feature type="domain" description="Peptidase M16 C-terminal" evidence="1">
    <location>
        <begin position="181"/>
        <end position="352"/>
    </location>
</feature>
<proteinExistence type="predicted"/>
<evidence type="ECO:0000313" key="2">
    <source>
        <dbReference type="EMBL" id="BBA93614.1"/>
    </source>
</evidence>
<dbReference type="Gene3D" id="3.30.830.10">
    <property type="entry name" value="Metalloenzyme, LuxS/M16 peptidase-like"/>
    <property type="match status" value="2"/>
</dbReference>
<dbReference type="InterPro" id="IPR011249">
    <property type="entry name" value="Metalloenz_LuxS/M16"/>
</dbReference>
<dbReference type="Pfam" id="PF05193">
    <property type="entry name" value="Peptidase_M16_C"/>
    <property type="match status" value="1"/>
</dbReference>
<sequence length="418" mass="48165">MMKLQEGVNLHFIETDQFTTNRIRLRFAAEMNEATVAGRVLVANILEMGNQDFQTSRSLRSRLAELYGAHFSTSVAKRGRVHCVDLTISYVNPNYLPDNEDITSGILDFLYSCLFKPLQKGNGFDEKVFDVEKRNLISLLEAEIEDNFYHADVEISKLFYKDPALQISKVGRIDLVEKETPESTFKIYRNMLRMDKIDIFVLGQVDQQLVQERLEKFGFNYRNPKLELEYHQEYSNITREKIERKQARQSILELAYHLPVVYNDVNFPALVVFNGLFGGFSHSKLFMNVREKESLAYTIGSQLMIFSGLMKVYAGINRGDRLRAMKLISKQLLDLKCGKFTEEELALTKNMLIYSATLAQDGQNNLIEQLYNEVSLENRGLNWSEWIEAIKSVSIDDVIRVGQMVNLQAVYFMEGTGE</sequence>